<evidence type="ECO:0000256" key="4">
    <source>
        <dbReference type="PROSITE-ProRule" id="PRU00091"/>
    </source>
</evidence>
<evidence type="ECO:0000256" key="2">
    <source>
        <dbReference type="ARBA" id="ARBA00022771"/>
    </source>
</evidence>
<feature type="coiled-coil region" evidence="5">
    <location>
        <begin position="185"/>
        <end position="233"/>
    </location>
</feature>
<evidence type="ECO:0000313" key="9">
    <source>
        <dbReference type="Proteomes" id="UP000826234"/>
    </source>
</evidence>
<evidence type="ECO:0000256" key="1">
    <source>
        <dbReference type="ARBA" id="ARBA00022723"/>
    </source>
</evidence>
<keyword evidence="1" id="KW-0479">Metal-binding</keyword>
<feature type="region of interest" description="Disordered" evidence="6">
    <location>
        <begin position="155"/>
        <end position="176"/>
    </location>
</feature>
<dbReference type="SUPFAM" id="SSF140741">
    <property type="entry name" value="RUN domain-like"/>
    <property type="match status" value="1"/>
</dbReference>
<dbReference type="InterPro" id="IPR011011">
    <property type="entry name" value="Znf_FYVE_PHD"/>
</dbReference>
<evidence type="ECO:0000256" key="5">
    <source>
        <dbReference type="SAM" id="Coils"/>
    </source>
</evidence>
<dbReference type="EMBL" id="JAIPUX010000521">
    <property type="protein sequence ID" value="KAH0627256.1"/>
    <property type="molecule type" value="Genomic_DNA"/>
</dbReference>
<feature type="compositionally biased region" description="Polar residues" evidence="6">
    <location>
        <begin position="551"/>
        <end position="562"/>
    </location>
</feature>
<dbReference type="SUPFAM" id="SSF57903">
    <property type="entry name" value="FYVE/PHD zinc finger"/>
    <property type="match status" value="1"/>
</dbReference>
<dbReference type="Gene3D" id="1.20.58.900">
    <property type="match status" value="1"/>
</dbReference>
<dbReference type="InterPro" id="IPR017455">
    <property type="entry name" value="Znf_FYVE-rel"/>
</dbReference>
<feature type="coiled-coil region" evidence="5">
    <location>
        <begin position="940"/>
        <end position="1168"/>
    </location>
</feature>
<evidence type="ECO:0000313" key="8">
    <source>
        <dbReference type="EMBL" id="KAH0627256.1"/>
    </source>
</evidence>
<dbReference type="Pfam" id="PF01363">
    <property type="entry name" value="FYVE"/>
    <property type="match status" value="1"/>
</dbReference>
<dbReference type="Proteomes" id="UP000826234">
    <property type="component" value="Unassembled WGS sequence"/>
</dbReference>
<feature type="domain" description="FYVE-type" evidence="7">
    <location>
        <begin position="1194"/>
        <end position="1252"/>
    </location>
</feature>
<dbReference type="InterPro" id="IPR013083">
    <property type="entry name" value="Znf_RING/FYVE/PHD"/>
</dbReference>
<keyword evidence="3" id="KW-0862">Zinc</keyword>
<dbReference type="Pfam" id="PF02759">
    <property type="entry name" value="RUN"/>
    <property type="match status" value="1"/>
</dbReference>
<accession>A0ABQ7TBY9</accession>
<dbReference type="InterPro" id="IPR004012">
    <property type="entry name" value="Run_dom"/>
</dbReference>
<dbReference type="InterPro" id="IPR047337">
    <property type="entry name" value="FYVE_FYCO1"/>
</dbReference>
<dbReference type="SMART" id="SM00064">
    <property type="entry name" value="FYVE"/>
    <property type="match status" value="1"/>
</dbReference>
<dbReference type="InterPro" id="IPR037213">
    <property type="entry name" value="Run_dom_sf"/>
</dbReference>
<keyword evidence="5" id="KW-0175">Coiled coil</keyword>
<feature type="region of interest" description="Disordered" evidence="6">
    <location>
        <begin position="1303"/>
        <end position="1328"/>
    </location>
</feature>
<name>A0ABQ7TBY9_PHRPL</name>
<dbReference type="CDD" id="cd15726">
    <property type="entry name" value="FYVE_FYCO1"/>
    <property type="match status" value="1"/>
</dbReference>
<organism evidence="8 9">
    <name type="scientific">Phrynosoma platyrhinos</name>
    <name type="common">Desert horned lizard</name>
    <dbReference type="NCBI Taxonomy" id="52577"/>
    <lineage>
        <taxon>Eukaryota</taxon>
        <taxon>Metazoa</taxon>
        <taxon>Chordata</taxon>
        <taxon>Craniata</taxon>
        <taxon>Vertebrata</taxon>
        <taxon>Euteleostomi</taxon>
        <taxon>Lepidosauria</taxon>
        <taxon>Squamata</taxon>
        <taxon>Bifurcata</taxon>
        <taxon>Unidentata</taxon>
        <taxon>Episquamata</taxon>
        <taxon>Toxicofera</taxon>
        <taxon>Iguania</taxon>
        <taxon>Phrynosomatidae</taxon>
        <taxon>Phrynosomatinae</taxon>
        <taxon>Phrynosoma</taxon>
    </lineage>
</organism>
<dbReference type="PANTHER" id="PTHR46753:SF4">
    <property type="entry name" value="FYVE AND COILED-COIL DOMAIN AUTOPHAGY ADAPTOR 1"/>
    <property type="match status" value="1"/>
</dbReference>
<keyword evidence="9" id="KW-1185">Reference proteome</keyword>
<gene>
    <name evidence="8" type="ORF">JD844_002767</name>
</gene>
<comment type="caution">
    <text evidence="8">The sequence shown here is derived from an EMBL/GenBank/DDBJ whole genome shotgun (WGS) entry which is preliminary data.</text>
</comment>
<feature type="coiled-coil region" evidence="5">
    <location>
        <begin position="265"/>
        <end position="359"/>
    </location>
</feature>
<dbReference type="PROSITE" id="PS50178">
    <property type="entry name" value="ZF_FYVE"/>
    <property type="match status" value="1"/>
</dbReference>
<sequence length="1328" mass="153133">MAESSGESQLQRIIRDLQDAVTELNKEFTEAGEPITDDCVSLHKFSYKLEYLLQFDQKEKSTLLGNRKDYWDYFCDCLAKVKGANDGIRFVKSISEFRTSLGKGRAFLRYSLVHQRLADTLQQCFMNTKVTRRTLSSLGPSAYLWKPPSRSSSMSSLVSNNLQTQEIPSSPNGNNFLNNEPLEGLDELHTELDQAELRQKELHDQIQHLEKENQELQAAISFEQQQAQTEREKSGCIIEENSRLMKMLEELEKQREISYCTQGTVQDLQKCLQALELSAAEKQKEYSARLEELEASKRDSDSKLLLLNQELENTRTSVTMKDICISELMANLNSAEQKNEELIAKANALLNEKEQQTISQYESALKVEELLKKLHMAEQEKADAWKLNDQHLSQLKAMEEELHLKEDAQKEFELRLENLTTSSNEESEKLNIKLETMAAERAVLEKELAAKGKEAVDLQIQLKDLLECIKSLGKKIEDEREEKAEHEESFSHTKTRMEQEVKNTMEHLILLEIQLSKLSERVKSLEEQNRELVSERDSLRKTVERMEQEATKQSSSLRNISEGNEKLKSQNAKLQQTNQKLEEKWRELGASKSSLESEVARLRASEKHLQSQIDDAVVSVDEKEKKLREENKLLDENLQNATRQNQALEEKMNSLQSHYQELKQSEETTKESLSLIEAKLQSTKEHCLKTEKSLSSSRKNEESLKLLLREKDATLQYLESQYRQLQGQAERHRKKVDTLEAEKADIEKTCLHQTKVIESITSERTSVEKAQLEQATSQERKAKDLASRLALSEEHLHINQAEVARLQEEILDLQTKFRQTAAEREKLQSKLIIHETILSEQKSLVQQLKEQNETLNRSHVQELLQCQEREEGLKKERDQEAHQKAELEKSLLCLTDELSKAKLCLETVNLENMEIKDLLHRTNTEMAELGIQICTLTSEKAEAEEKLSQLIEELSATRKRAAKEQEELQYELSRLTQEKQGLQQKLEDSELCAATVPDLRTQLEIAERQAQNWQETSKEEVSAVKFQLSTEIINYQTKFKAINEECEQLKQELEVKSQQSHIAEEALKEMQAVKRNLCAELDLAMDQITEYKTAQQKKDEEVEQLKEGLKRAQQEINRAHELVQDSSDKLNKMRSDHDSNEKKLLAELDDLTRTKQFLEERLIELLRDKDALWQKSDALEFQQKLTAEQRWLGDAEVSSCLDCQKEFGWMSRRHHCRLCGRIFCYYCCNNYAMSKQTGRKERCCRACFKKASDSGSNVTQEEPLSSLLASPLSLVQRVMVTNEASKPTDDAVFDIITDEEVGQIQEGNSVHNKSQTEEESLDSSMADL</sequence>
<proteinExistence type="predicted"/>
<keyword evidence="2 4" id="KW-0863">Zinc-finger</keyword>
<feature type="coiled-coil region" evidence="5">
    <location>
        <begin position="796"/>
        <end position="890"/>
    </location>
</feature>
<dbReference type="Gene3D" id="3.30.40.10">
    <property type="entry name" value="Zinc/RING finger domain, C3HC4 (zinc finger)"/>
    <property type="match status" value="1"/>
</dbReference>
<protein>
    <recommendedName>
        <fullName evidence="7">FYVE-type domain-containing protein</fullName>
    </recommendedName>
</protein>
<evidence type="ECO:0000259" key="7">
    <source>
        <dbReference type="PROSITE" id="PS50178"/>
    </source>
</evidence>
<evidence type="ECO:0000256" key="3">
    <source>
        <dbReference type="ARBA" id="ARBA00022833"/>
    </source>
</evidence>
<feature type="region of interest" description="Disordered" evidence="6">
    <location>
        <begin position="543"/>
        <end position="577"/>
    </location>
</feature>
<dbReference type="InterPro" id="IPR000306">
    <property type="entry name" value="Znf_FYVE"/>
</dbReference>
<feature type="compositionally biased region" description="Polar residues" evidence="6">
    <location>
        <begin position="160"/>
        <end position="176"/>
    </location>
</feature>
<dbReference type="PANTHER" id="PTHR46753">
    <property type="entry name" value="FYVE AND COILED-COIL DOMAIN-CONTAINING PROTEIN 1"/>
    <property type="match status" value="1"/>
</dbReference>
<reference evidence="8 9" key="1">
    <citation type="journal article" date="2022" name="Gigascience">
        <title>A chromosome-level genome assembly and annotation of the desert horned lizard, Phrynosoma platyrhinos, provides insight into chromosomal rearrangements among reptiles.</title>
        <authorList>
            <person name="Koochekian N."/>
            <person name="Ascanio A."/>
            <person name="Farleigh K."/>
            <person name="Card D.C."/>
            <person name="Schield D.R."/>
            <person name="Castoe T.A."/>
            <person name="Jezkova T."/>
        </authorList>
    </citation>
    <scope>NUCLEOTIDE SEQUENCE [LARGE SCALE GENOMIC DNA]</scope>
    <source>
        <strain evidence="8">NK-2021</strain>
    </source>
</reference>
<feature type="coiled-coil region" evidence="5">
    <location>
        <begin position="708"/>
        <end position="749"/>
    </location>
</feature>
<evidence type="ECO:0000256" key="6">
    <source>
        <dbReference type="SAM" id="MobiDB-lite"/>
    </source>
</evidence>